<sequence length="159" mass="18791">MKKFKSKKTMWAEISKELHENLNISKTPLQVENRYKTVLKQKKAVENNRKSGSSREEVPFEEELREISQADDSIEPEVLRSAKSVKYPKRPLLTIISDKDSNIINVDENAKDSSPKRKHKLSNEERKLELFKEKEEAKERRHQEKLQLLRELFSKKESD</sequence>
<proteinExistence type="predicted"/>
<feature type="region of interest" description="Disordered" evidence="1">
    <location>
        <begin position="42"/>
        <end position="73"/>
    </location>
</feature>
<keyword evidence="2" id="KW-1185">Reference proteome</keyword>
<dbReference type="OrthoDB" id="6776802at2759"/>
<reference evidence="3" key="1">
    <citation type="submission" date="2025-08" db="UniProtKB">
        <authorList>
            <consortium name="RefSeq"/>
        </authorList>
    </citation>
    <scope>IDENTIFICATION</scope>
    <source>
        <tissue evidence="3">Whole body</tissue>
    </source>
</reference>
<evidence type="ECO:0000256" key="1">
    <source>
        <dbReference type="SAM" id="MobiDB-lite"/>
    </source>
</evidence>
<dbReference type="Proteomes" id="UP000504618">
    <property type="component" value="Unplaced"/>
</dbReference>
<evidence type="ECO:0000313" key="2">
    <source>
        <dbReference type="Proteomes" id="UP000504618"/>
    </source>
</evidence>
<accession>A0A6J1PTR7</accession>
<organism evidence="2 3">
    <name type="scientific">Temnothorax curvispinosus</name>
    <dbReference type="NCBI Taxonomy" id="300111"/>
    <lineage>
        <taxon>Eukaryota</taxon>
        <taxon>Metazoa</taxon>
        <taxon>Ecdysozoa</taxon>
        <taxon>Arthropoda</taxon>
        <taxon>Hexapoda</taxon>
        <taxon>Insecta</taxon>
        <taxon>Pterygota</taxon>
        <taxon>Neoptera</taxon>
        <taxon>Endopterygota</taxon>
        <taxon>Hymenoptera</taxon>
        <taxon>Apocrita</taxon>
        <taxon>Aculeata</taxon>
        <taxon>Formicoidea</taxon>
        <taxon>Formicidae</taxon>
        <taxon>Myrmicinae</taxon>
        <taxon>Temnothorax</taxon>
    </lineage>
</organism>
<evidence type="ECO:0000313" key="3">
    <source>
        <dbReference type="RefSeq" id="XP_024873272.1"/>
    </source>
</evidence>
<feature type="compositionally biased region" description="Basic and acidic residues" evidence="1">
    <location>
        <begin position="43"/>
        <end position="58"/>
    </location>
</feature>
<dbReference type="RefSeq" id="XP_024873272.1">
    <property type="nucleotide sequence ID" value="XM_025017504.1"/>
</dbReference>
<feature type="region of interest" description="Disordered" evidence="1">
    <location>
        <begin position="106"/>
        <end position="125"/>
    </location>
</feature>
<protein>
    <submittedName>
        <fullName evidence="3">Uncharacterized protein LOC112455506</fullName>
    </submittedName>
</protein>
<gene>
    <name evidence="3" type="primary">LOC112455506</name>
</gene>
<name>A0A6J1PTR7_9HYME</name>
<dbReference type="AlphaFoldDB" id="A0A6J1PTR7"/>
<dbReference type="GeneID" id="112455506"/>
<feature type="compositionally biased region" description="Basic and acidic residues" evidence="1">
    <location>
        <begin position="108"/>
        <end position="125"/>
    </location>
</feature>